<dbReference type="Proteomes" id="UP000314285">
    <property type="component" value="Unassembled WGS sequence"/>
</dbReference>
<reference evidence="3 4" key="1">
    <citation type="submission" date="2019-06" db="EMBL/GenBank/DDBJ databases">
        <title>Genome of Acinetobacter radioresistens APH1, a phenol degrading strain.</title>
        <authorList>
            <person name="Liu Y."/>
        </authorList>
    </citation>
    <scope>NUCLEOTIDE SEQUENCE [LARGE SCALE GENOMIC DNA]</scope>
    <source>
        <strain evidence="3 4">APH1</strain>
    </source>
</reference>
<dbReference type="RefSeq" id="WP_139880848.1">
    <property type="nucleotide sequence ID" value="NZ_VFBM01000024.1"/>
</dbReference>
<accession>A0A8H2PQF0</accession>
<dbReference type="NCBIfam" id="TIGR02675">
    <property type="entry name" value="tape_meas_nterm"/>
    <property type="match status" value="1"/>
</dbReference>
<dbReference type="EMBL" id="VFBM01000024">
    <property type="protein sequence ID" value="TNX85354.1"/>
    <property type="molecule type" value="Genomic_DNA"/>
</dbReference>
<comment type="caution">
    <text evidence="3">The sequence shown here is derived from an EMBL/GenBank/DDBJ whole genome shotgun (WGS) entry which is preliminary data.</text>
</comment>
<gene>
    <name evidence="3" type="ORF">FHY67_14975</name>
</gene>
<protein>
    <submittedName>
        <fullName evidence="3">Tape measure protein</fullName>
    </submittedName>
</protein>
<sequence length="1518" mass="161425">MAGKELTFKLVMEADTKNYVSNIKESESVTKAIYAAIKQESERLKAASEQAAQEVGKIVPDDLQKKADQAKGKLSEVSQAAGELEGRAVQAASKIDGLGSELQDTANKANKAGFEIGEAIPGDALQLAEMLGTKFFTAAKEIEALGDKSVISAGELRSMSSTGEQGLNELNSALKAAQAELVRLQSTDGTLKDIEIAKQRVLSIEDAIKETSSAFNYYQDVAVNAMRGVDNATQSSINQLQRFSSVDLGQVVGEAQTATRAIQSMGDGANLSTKEIERIGSIGTSSINTLESELLAAKNAFSALEQSSEAVTLDEIKAAGEKVKGLEQAVDLTKSAFADFDIQASSAMRSVSTCADKAATSAKQTGHEIYEALGIKPPTVINDAITALERKLEDFKANSKLPAEEVERVTRITEQQIEKLKNELHGVEPAAEKANSGVSNLSKGMGVAKFAATALAGAMAAVGIGIGVREIAQAADSYTTLSARINIATKEGGNFTAAMAGVHQVALATNSSLEATASLFTKVNDVGKQMGMTQQQSLDLVRTINMAIQTGGGSAQASEDAIVQFTQALQSGVLRGDEFNSIMEQAPGISKALAQSLGVTTGELRTMAENGELSAERVIKALQKQSAAIEADYNKFPTTISNALQKIATQWQILIGEMDQANGTSAAVANALSIIADNLGILKLFFDDVAEGVGYFASKFSDIDPSILNALRDTLTQVYENIKQNIKYVIEFSETVWSAFTSALDAVSPLFNALLNGGEDVSGLTTLLNVLRMAIAGITDAGLGLNVGLKILLSSIQFLAGGVYSLAAATLEYIPFMGDLAEEAEKTSDRMFAQAEKNMRGAIKLSTEHKWAVVETYEDIQKTQKQKNEEAIADNARTFAELTKQNIDLVQKSKELATERAALDTQLNQARKDGNQSTIDAIIQKSGELENREKEHATSKAKLDKDMLVSAQAYAEAAIKANGGVIDGTMQADLMAKGYIVTVGEAGKVSVAAWEGAAQAADNAAKKEEAVKLAKENLQKADEAYLAFQKQSAVERAVLEQQIAEAKRTGDLSALKSAQDSLRGIDQKETELANNRNVRAAELDAANSGSGQVAENAYSRASLAAKQLGVDIDVALNRVSKSFTEQGNNVTDLKGKLASAGITGKAAGDIIYQSWSNWLQTAKSQAEIDYASSKLKEFGDQGKVSTGQVEQGLIAIKMQALELPDDIDPVTEAFKRLGIETKENLKLAAQQALMDYITVRDSGKATAEGIQKAYEKAAQSAAASGDAGVIAATNAANAGRNLEIQIDDSGQAVVKTMDDWTKANNRVENSASAIGDGYREAGRVAREEAKSSTEAWSEALTAMQGKLKASKTGVMAKNGYSVDEIEQQLTEMGYSGNARQKAKELFETAQQGAGGYYRSASHEYAARYGVSAYDNQKQTGNYMFIAEQLEKLEEYAGKSGSVGAGSKAKTVVPEVNINSLAPDVSYPKTSLPVSEPARTVRYEFDLGNGKTATMYGSPNDGDDLESMLRKLEMIKKSS</sequence>
<dbReference type="InterPro" id="IPR013491">
    <property type="entry name" value="Tape_meas_N"/>
</dbReference>
<keyword evidence="1" id="KW-0175">Coiled coil</keyword>
<name>A0A8H2PQF0_ACIRA</name>
<proteinExistence type="predicted"/>
<organism evidence="3 4">
    <name type="scientific">Acinetobacter radioresistens</name>
    <dbReference type="NCBI Taxonomy" id="40216"/>
    <lineage>
        <taxon>Bacteria</taxon>
        <taxon>Pseudomonadati</taxon>
        <taxon>Pseudomonadota</taxon>
        <taxon>Gammaproteobacteria</taxon>
        <taxon>Moraxellales</taxon>
        <taxon>Moraxellaceae</taxon>
        <taxon>Acinetobacter</taxon>
    </lineage>
</organism>
<evidence type="ECO:0000313" key="3">
    <source>
        <dbReference type="EMBL" id="TNX85354.1"/>
    </source>
</evidence>
<feature type="coiled-coil region" evidence="1">
    <location>
        <begin position="997"/>
        <end position="1031"/>
    </location>
</feature>
<evidence type="ECO:0000313" key="4">
    <source>
        <dbReference type="Proteomes" id="UP000314285"/>
    </source>
</evidence>
<evidence type="ECO:0000259" key="2">
    <source>
        <dbReference type="Pfam" id="PF20155"/>
    </source>
</evidence>
<feature type="domain" description="Tape measure protein N-terminal" evidence="2">
    <location>
        <begin position="469"/>
        <end position="660"/>
    </location>
</feature>
<dbReference type="Pfam" id="PF20155">
    <property type="entry name" value="TMP_3"/>
    <property type="match status" value="1"/>
</dbReference>
<evidence type="ECO:0000256" key="1">
    <source>
        <dbReference type="SAM" id="Coils"/>
    </source>
</evidence>